<evidence type="ECO:0000256" key="2">
    <source>
        <dbReference type="ARBA" id="ARBA00023125"/>
    </source>
</evidence>
<evidence type="ECO:0000313" key="7">
    <source>
        <dbReference type="Proteomes" id="UP000748531"/>
    </source>
</evidence>
<dbReference type="InterPro" id="IPR046328">
    <property type="entry name" value="ETS_fam"/>
</dbReference>
<dbReference type="InterPro" id="IPR000418">
    <property type="entry name" value="Ets_dom"/>
</dbReference>
<dbReference type="InterPro" id="IPR036390">
    <property type="entry name" value="WH_DNA-bd_sf"/>
</dbReference>
<dbReference type="AlphaFoldDB" id="A0A8J4WKU3"/>
<feature type="domain" description="ETS" evidence="5">
    <location>
        <begin position="534"/>
        <end position="614"/>
    </location>
</feature>
<evidence type="ECO:0000256" key="1">
    <source>
        <dbReference type="ARBA" id="ARBA00005562"/>
    </source>
</evidence>
<protein>
    <recommendedName>
        <fullName evidence="5">ETS domain-containing protein</fullName>
    </recommendedName>
</protein>
<organism evidence="6 7">
    <name type="scientific">Paragonimus heterotremus</name>
    <dbReference type="NCBI Taxonomy" id="100268"/>
    <lineage>
        <taxon>Eukaryota</taxon>
        <taxon>Metazoa</taxon>
        <taxon>Spiralia</taxon>
        <taxon>Lophotrochozoa</taxon>
        <taxon>Platyhelminthes</taxon>
        <taxon>Trematoda</taxon>
        <taxon>Digenea</taxon>
        <taxon>Plagiorchiida</taxon>
        <taxon>Troglotremata</taxon>
        <taxon>Troglotrematidae</taxon>
        <taxon>Paragonimus</taxon>
    </lineage>
</organism>
<evidence type="ECO:0000259" key="5">
    <source>
        <dbReference type="PROSITE" id="PS50061"/>
    </source>
</evidence>
<comment type="caution">
    <text evidence="6">The sequence shown here is derived from an EMBL/GenBank/DDBJ whole genome shotgun (WGS) entry which is preliminary data.</text>
</comment>
<dbReference type="GO" id="GO:0030154">
    <property type="term" value="P:cell differentiation"/>
    <property type="evidence" value="ECO:0007669"/>
    <property type="project" value="TreeGrafter"/>
</dbReference>
<comment type="similarity">
    <text evidence="1 3">Belongs to the ETS family.</text>
</comment>
<comment type="subcellular location">
    <subcellularLocation>
        <location evidence="3">Nucleus</location>
    </subcellularLocation>
</comment>
<evidence type="ECO:0000256" key="4">
    <source>
        <dbReference type="SAM" id="MobiDB-lite"/>
    </source>
</evidence>
<dbReference type="GO" id="GO:0005634">
    <property type="term" value="C:nucleus"/>
    <property type="evidence" value="ECO:0007669"/>
    <property type="project" value="UniProtKB-SubCell"/>
</dbReference>
<dbReference type="GO" id="GO:0043565">
    <property type="term" value="F:sequence-specific DNA binding"/>
    <property type="evidence" value="ECO:0007669"/>
    <property type="project" value="InterPro"/>
</dbReference>
<dbReference type="SMART" id="SM00413">
    <property type="entry name" value="ETS"/>
    <property type="match status" value="1"/>
</dbReference>
<dbReference type="SUPFAM" id="SSF46785">
    <property type="entry name" value="Winged helix' DNA-binding domain"/>
    <property type="match status" value="1"/>
</dbReference>
<dbReference type="Gene3D" id="1.10.10.10">
    <property type="entry name" value="Winged helix-like DNA-binding domain superfamily/Winged helix DNA-binding domain"/>
    <property type="match status" value="1"/>
</dbReference>
<dbReference type="InterPro" id="IPR036388">
    <property type="entry name" value="WH-like_DNA-bd_sf"/>
</dbReference>
<name>A0A8J4WKU3_9TREM</name>
<dbReference type="PRINTS" id="PR00454">
    <property type="entry name" value="ETSDOMAIN"/>
</dbReference>
<dbReference type="PANTHER" id="PTHR11849:SF289">
    <property type="entry name" value="ETS-LIKE PROTEIN POINTED"/>
    <property type="match status" value="1"/>
</dbReference>
<keyword evidence="3" id="KW-0539">Nucleus</keyword>
<dbReference type="EMBL" id="LUCH01000233">
    <property type="protein sequence ID" value="KAF5405711.1"/>
    <property type="molecule type" value="Genomic_DNA"/>
</dbReference>
<evidence type="ECO:0000256" key="3">
    <source>
        <dbReference type="RuleBase" id="RU004019"/>
    </source>
</evidence>
<dbReference type="Proteomes" id="UP000748531">
    <property type="component" value="Unassembled WGS sequence"/>
</dbReference>
<feature type="compositionally biased region" description="Low complexity" evidence="4">
    <location>
        <begin position="366"/>
        <end position="381"/>
    </location>
</feature>
<feature type="region of interest" description="Disordered" evidence="4">
    <location>
        <begin position="366"/>
        <end position="386"/>
    </location>
</feature>
<dbReference type="PROSITE" id="PS50061">
    <property type="entry name" value="ETS_DOMAIN_3"/>
    <property type="match status" value="1"/>
</dbReference>
<dbReference type="GO" id="GO:0000981">
    <property type="term" value="F:DNA-binding transcription factor activity, RNA polymerase II-specific"/>
    <property type="evidence" value="ECO:0007669"/>
    <property type="project" value="TreeGrafter"/>
</dbReference>
<dbReference type="PANTHER" id="PTHR11849">
    <property type="entry name" value="ETS"/>
    <property type="match status" value="1"/>
</dbReference>
<dbReference type="OrthoDB" id="10067219at2759"/>
<gene>
    <name evidence="6" type="ORF">PHET_00793</name>
</gene>
<accession>A0A8J4WKU3</accession>
<evidence type="ECO:0000313" key="6">
    <source>
        <dbReference type="EMBL" id="KAF5405711.1"/>
    </source>
</evidence>
<keyword evidence="2 3" id="KW-0238">DNA-binding</keyword>
<keyword evidence="7" id="KW-1185">Reference proteome</keyword>
<dbReference type="Pfam" id="PF00178">
    <property type="entry name" value="Ets"/>
    <property type="match status" value="1"/>
</dbReference>
<dbReference type="PROSITE" id="PS00346">
    <property type="entry name" value="ETS_DOMAIN_2"/>
    <property type="match status" value="1"/>
</dbReference>
<reference evidence="6" key="1">
    <citation type="submission" date="2019-05" db="EMBL/GenBank/DDBJ databases">
        <title>Annotation for the trematode Paragonimus heterotremus.</title>
        <authorList>
            <person name="Choi Y.-J."/>
        </authorList>
    </citation>
    <scope>NUCLEOTIDE SEQUENCE</scope>
    <source>
        <strain evidence="6">LC</strain>
    </source>
</reference>
<sequence>MSDQRIPSKPSHVIEREEQLILNNFAHEPNWPSSDLREMHPISHNNPVPIPTATITAVTSTRPTRMTTLSTAWVDWKNNTNRTSVNEEAASWLVEDRGVQNYLNFLTRNSHVMDTGRHWSESDVISEHDEGKSITPFVRHTAFRSIACIDRIGPEKRFSGSQLLTCENNANSTSHASTTTPLVTYAKSSGKRRVLRKRQNSHFARTTVSCPTQDSNEANASLRSCCPFERSVHYSECGSLCGLTYPQYVDATSECIRWSKPTKLDNQFKKEHSSDDHCNNLNNLHVDISRKDNISLELHSSHMHHTTPGTPSELSAASAASIMESVNSHSGLHHNHTRDLYNHQQMLTPWCFPECLSSTHDLPTSRSTACTTQTQQSTTQTWFDSGHRQQIDRDQYSYSPSVYQTVSHKNANDQTDSVLSGASMGLGVLGTCIVPSCQSDTNTVKQLLCQPSNQTERGQLFERLEFSRTDLDARQTKPSIYTDVKCDTDPFPLMAQMLSGTGWPAIRPSERDANRRMLTDRKTGSSTTVHAGPIQLWQFLLEELQNPEARDYISWTGQGAEFKLKEPNQVAKRWGARKNKPKMNYEKLSRGLRYYYDKRIIQKVSGKRYVYRFTQNVDDLLRSQSDAYSSTWTVFGKSAQGISTADFEGAVSGLLGSPRINKSRLQEQVTNIGFQTQLFGSDESNE</sequence>
<proteinExistence type="inferred from homology"/>